<reference evidence="3" key="1">
    <citation type="journal article" date="2019" name="Int. J. Syst. Evol. Microbiol.">
        <title>The Global Catalogue of Microorganisms (GCM) 10K type strain sequencing project: providing services to taxonomists for standard genome sequencing and annotation.</title>
        <authorList>
            <consortium name="The Broad Institute Genomics Platform"/>
            <consortium name="The Broad Institute Genome Sequencing Center for Infectious Disease"/>
            <person name="Wu L."/>
            <person name="Ma J."/>
        </authorList>
    </citation>
    <scope>NUCLEOTIDE SEQUENCE [LARGE SCALE GENOMIC DNA]</scope>
    <source>
        <strain evidence="3">CCUG 50347</strain>
    </source>
</reference>
<evidence type="ECO:0000256" key="1">
    <source>
        <dbReference type="SAM" id="MobiDB-lite"/>
    </source>
</evidence>
<gene>
    <name evidence="2" type="ORF">ACFPEL_04965</name>
</gene>
<name>A0ABV9RC82_9PSEU</name>
<dbReference type="RefSeq" id="WP_274191390.1">
    <property type="nucleotide sequence ID" value="NZ_BAABHN010000009.1"/>
</dbReference>
<protein>
    <submittedName>
        <fullName evidence="2">Uncharacterized protein</fullName>
    </submittedName>
</protein>
<evidence type="ECO:0000313" key="2">
    <source>
        <dbReference type="EMBL" id="MFC4831754.1"/>
    </source>
</evidence>
<dbReference type="EMBL" id="JBHSIM010000009">
    <property type="protein sequence ID" value="MFC4831754.1"/>
    <property type="molecule type" value="Genomic_DNA"/>
</dbReference>
<feature type="region of interest" description="Disordered" evidence="1">
    <location>
        <begin position="85"/>
        <end position="122"/>
    </location>
</feature>
<organism evidence="2 3">
    <name type="scientific">Actinomycetospora chibensis</name>
    <dbReference type="NCBI Taxonomy" id="663606"/>
    <lineage>
        <taxon>Bacteria</taxon>
        <taxon>Bacillati</taxon>
        <taxon>Actinomycetota</taxon>
        <taxon>Actinomycetes</taxon>
        <taxon>Pseudonocardiales</taxon>
        <taxon>Pseudonocardiaceae</taxon>
        <taxon>Actinomycetospora</taxon>
    </lineage>
</organism>
<feature type="compositionally biased region" description="Basic and acidic residues" evidence="1">
    <location>
        <begin position="12"/>
        <end position="26"/>
    </location>
</feature>
<feature type="compositionally biased region" description="Basic residues" evidence="1">
    <location>
        <begin position="1"/>
        <end position="11"/>
    </location>
</feature>
<keyword evidence="3" id="KW-1185">Reference proteome</keyword>
<dbReference type="Proteomes" id="UP001595909">
    <property type="component" value="Unassembled WGS sequence"/>
</dbReference>
<feature type="region of interest" description="Disordered" evidence="1">
    <location>
        <begin position="1"/>
        <end position="60"/>
    </location>
</feature>
<evidence type="ECO:0000313" key="3">
    <source>
        <dbReference type="Proteomes" id="UP001595909"/>
    </source>
</evidence>
<sequence length="122" mass="12956">MGHHRKGRATRRHDVPSVVREPHGSPRTETSTSPVVPESRPERGVPGPGPGPAVEGVSGRPLEDLAEAARNARRTGWAFGAEVLASADTRGVPTSTPPPRDGRPRRYATHQPTAPIAVLDGR</sequence>
<accession>A0ABV9RC82</accession>
<proteinExistence type="predicted"/>
<comment type="caution">
    <text evidence="2">The sequence shown here is derived from an EMBL/GenBank/DDBJ whole genome shotgun (WGS) entry which is preliminary data.</text>
</comment>